<feature type="chain" id="PRO_5012136260" evidence="1">
    <location>
        <begin position="16"/>
        <end position="267"/>
    </location>
</feature>
<feature type="signal peptide" evidence="1">
    <location>
        <begin position="1"/>
        <end position="15"/>
    </location>
</feature>
<dbReference type="VEuPathDB" id="VectorBase:AMEM005275"/>
<dbReference type="Proteomes" id="UP000075903">
    <property type="component" value="Unassembled WGS sequence"/>
</dbReference>
<sequence length="267" mass="30125">MKIILLFLWCAGLQACHPGPNLQRRRWPELKPPGKPCGEACYLLLDDVKQLTSFDNIGKSPLMLDSGNEACSEDSNDSSQCSKDATLTKSSKNGSNLFEIFDLRDTEWNGSDKSFFRTLQKTFLNNYCAIAEAMLTKTCQQVYRFVQQEAAACLPIEVNKDNTPPRKKKKKHRLWSVHCRRKIAQIMFSTIHLAIIRDNAMRIAHVTVLKIFVRNFATAVATVKIDFLDAAAKLSVIQSNALAIWPYVSAIQTFARRVGLSITKLVR</sequence>
<dbReference type="VEuPathDB" id="VectorBase:AMEM21_005118"/>
<evidence type="ECO:0000313" key="3">
    <source>
        <dbReference type="Proteomes" id="UP000075903"/>
    </source>
</evidence>
<dbReference type="STRING" id="30066.A0A182UXD8"/>
<accession>A0A182UXD8</accession>
<evidence type="ECO:0000256" key="1">
    <source>
        <dbReference type="SAM" id="SignalP"/>
    </source>
</evidence>
<name>A0A182UXD8_ANOME</name>
<keyword evidence="1" id="KW-0732">Signal</keyword>
<reference evidence="2" key="1">
    <citation type="submission" date="2020-05" db="UniProtKB">
        <authorList>
            <consortium name="EnsemblMetazoa"/>
        </authorList>
    </citation>
    <scope>IDENTIFICATION</scope>
    <source>
        <strain evidence="2">MAF</strain>
    </source>
</reference>
<dbReference type="EnsemblMetazoa" id="AMEM005275-RA">
    <property type="protein sequence ID" value="AMEM005275-PA"/>
    <property type="gene ID" value="AMEM005275"/>
</dbReference>
<dbReference type="PROSITE" id="PS51257">
    <property type="entry name" value="PROKAR_LIPOPROTEIN"/>
    <property type="match status" value="1"/>
</dbReference>
<protein>
    <submittedName>
        <fullName evidence="2">Uncharacterized protein</fullName>
    </submittedName>
</protein>
<proteinExistence type="predicted"/>
<dbReference type="AlphaFoldDB" id="A0A182UXD8"/>
<evidence type="ECO:0000313" key="2">
    <source>
        <dbReference type="EnsemblMetazoa" id="AMEM005275-PA"/>
    </source>
</evidence>
<keyword evidence="3" id="KW-1185">Reference proteome</keyword>
<organism evidence="2 3">
    <name type="scientific">Anopheles merus</name>
    <name type="common">Mosquito</name>
    <dbReference type="NCBI Taxonomy" id="30066"/>
    <lineage>
        <taxon>Eukaryota</taxon>
        <taxon>Metazoa</taxon>
        <taxon>Ecdysozoa</taxon>
        <taxon>Arthropoda</taxon>
        <taxon>Hexapoda</taxon>
        <taxon>Insecta</taxon>
        <taxon>Pterygota</taxon>
        <taxon>Neoptera</taxon>
        <taxon>Endopterygota</taxon>
        <taxon>Diptera</taxon>
        <taxon>Nematocera</taxon>
        <taxon>Culicoidea</taxon>
        <taxon>Culicidae</taxon>
        <taxon>Anophelinae</taxon>
        <taxon>Anopheles</taxon>
    </lineage>
</organism>